<dbReference type="SMART" id="SM00421">
    <property type="entry name" value="HTH_LUXR"/>
    <property type="match status" value="1"/>
</dbReference>
<dbReference type="PANTHER" id="PTHR44688:SF16">
    <property type="entry name" value="DNA-BINDING TRANSCRIPTIONAL ACTIVATOR DEVR_DOSR"/>
    <property type="match status" value="1"/>
</dbReference>
<reference evidence="5 6" key="1">
    <citation type="submission" date="2019-07" db="EMBL/GenBank/DDBJ databases">
        <title>Quadrisphaera sp. strain DD2A genome sequencing and assembly.</title>
        <authorList>
            <person name="Kim I."/>
        </authorList>
    </citation>
    <scope>NUCLEOTIDE SEQUENCE [LARGE SCALE GENOMIC DNA]</scope>
    <source>
        <strain evidence="5 6">DD2A</strain>
    </source>
</reference>
<dbReference type="PRINTS" id="PR00038">
    <property type="entry name" value="HTHLUXR"/>
</dbReference>
<feature type="domain" description="HTH luxR-type" evidence="4">
    <location>
        <begin position="62"/>
        <end position="127"/>
    </location>
</feature>
<protein>
    <submittedName>
        <fullName evidence="5">Response regulator transcription factor</fullName>
    </submittedName>
</protein>
<dbReference type="GO" id="GO:0003677">
    <property type="term" value="F:DNA binding"/>
    <property type="evidence" value="ECO:0007669"/>
    <property type="project" value="UniProtKB-KW"/>
</dbReference>
<dbReference type="Gene3D" id="1.10.10.10">
    <property type="entry name" value="Winged helix-like DNA-binding domain superfamily/Winged helix DNA-binding domain"/>
    <property type="match status" value="1"/>
</dbReference>
<keyword evidence="2" id="KW-0238">DNA-binding</keyword>
<dbReference type="InterPro" id="IPR036388">
    <property type="entry name" value="WH-like_DNA-bd_sf"/>
</dbReference>
<keyword evidence="1" id="KW-0805">Transcription regulation</keyword>
<evidence type="ECO:0000256" key="3">
    <source>
        <dbReference type="ARBA" id="ARBA00023163"/>
    </source>
</evidence>
<keyword evidence="6" id="KW-1185">Reference proteome</keyword>
<dbReference type="SUPFAM" id="SSF46894">
    <property type="entry name" value="C-terminal effector domain of the bipartite response regulators"/>
    <property type="match status" value="1"/>
</dbReference>
<comment type="caution">
    <text evidence="5">The sequence shown here is derived from an EMBL/GenBank/DDBJ whole genome shotgun (WGS) entry which is preliminary data.</text>
</comment>
<dbReference type="OrthoDB" id="3178272at2"/>
<name>A0A5C8ZCB6_9ACTN</name>
<dbReference type="InterPro" id="IPR016032">
    <property type="entry name" value="Sig_transdc_resp-reg_C-effctor"/>
</dbReference>
<accession>A0A5C8ZCB6</accession>
<gene>
    <name evidence="5" type="ORF">FMM08_14650</name>
</gene>
<evidence type="ECO:0000256" key="1">
    <source>
        <dbReference type="ARBA" id="ARBA00023015"/>
    </source>
</evidence>
<evidence type="ECO:0000313" key="6">
    <source>
        <dbReference type="Proteomes" id="UP000321234"/>
    </source>
</evidence>
<dbReference type="Pfam" id="PF00196">
    <property type="entry name" value="GerE"/>
    <property type="match status" value="1"/>
</dbReference>
<sequence>MNVVDLRAHDDLDGLSEFELLDLYLRVRQLLAERLSRKEGSESLEMFFSRMAEVVEPAAAAAPVPKARISPREREVLHFLAQQKTNAEIAATLFISENTVKNHVSNILAKYEVGTRHGAVMAAIREGTLTVD</sequence>
<dbReference type="RefSeq" id="WP_147927108.1">
    <property type="nucleotide sequence ID" value="NZ_VKAC01000008.1"/>
</dbReference>
<organism evidence="5 6">
    <name type="scientific">Quadrisphaera setariae</name>
    <dbReference type="NCBI Taxonomy" id="2593304"/>
    <lineage>
        <taxon>Bacteria</taxon>
        <taxon>Bacillati</taxon>
        <taxon>Actinomycetota</taxon>
        <taxon>Actinomycetes</taxon>
        <taxon>Kineosporiales</taxon>
        <taxon>Kineosporiaceae</taxon>
        <taxon>Quadrisphaera</taxon>
    </lineage>
</organism>
<proteinExistence type="predicted"/>
<dbReference type="AlphaFoldDB" id="A0A5C8ZCB6"/>
<keyword evidence="3" id="KW-0804">Transcription</keyword>
<dbReference type="InterPro" id="IPR000792">
    <property type="entry name" value="Tscrpt_reg_LuxR_C"/>
</dbReference>
<evidence type="ECO:0000313" key="5">
    <source>
        <dbReference type="EMBL" id="TXR55532.1"/>
    </source>
</evidence>
<dbReference type="Proteomes" id="UP000321234">
    <property type="component" value="Unassembled WGS sequence"/>
</dbReference>
<evidence type="ECO:0000256" key="2">
    <source>
        <dbReference type="ARBA" id="ARBA00023125"/>
    </source>
</evidence>
<evidence type="ECO:0000259" key="4">
    <source>
        <dbReference type="PROSITE" id="PS50043"/>
    </source>
</evidence>
<dbReference type="GO" id="GO:0006355">
    <property type="term" value="P:regulation of DNA-templated transcription"/>
    <property type="evidence" value="ECO:0007669"/>
    <property type="project" value="InterPro"/>
</dbReference>
<dbReference type="EMBL" id="VKAC01000008">
    <property type="protein sequence ID" value="TXR55532.1"/>
    <property type="molecule type" value="Genomic_DNA"/>
</dbReference>
<dbReference type="PROSITE" id="PS50043">
    <property type="entry name" value="HTH_LUXR_2"/>
    <property type="match status" value="1"/>
</dbReference>
<dbReference type="CDD" id="cd06170">
    <property type="entry name" value="LuxR_C_like"/>
    <property type="match status" value="1"/>
</dbReference>
<dbReference type="PANTHER" id="PTHR44688">
    <property type="entry name" value="DNA-BINDING TRANSCRIPTIONAL ACTIVATOR DEVR_DOSR"/>
    <property type="match status" value="1"/>
</dbReference>